<dbReference type="RefSeq" id="WP_158673272.1">
    <property type="nucleotide sequence ID" value="NZ_FOAN01000005.1"/>
</dbReference>
<dbReference type="STRING" id="1036779.SAMN04515666_10581"/>
<evidence type="ECO:0000313" key="1">
    <source>
        <dbReference type="EMBL" id="SEL72429.1"/>
    </source>
</evidence>
<accession>A0A1H7SJ57</accession>
<keyword evidence="2" id="KW-1185">Reference proteome</keyword>
<dbReference type="AlphaFoldDB" id="A0A1H7SJ57"/>
<proteinExistence type="predicted"/>
<name>A0A1H7SJ57_9HYPH</name>
<sequence>MNAILPTILFTAAADAVAPSTSKHHIAGNDAVKIDGGELILTIFIAQN</sequence>
<reference evidence="2" key="1">
    <citation type="submission" date="2016-10" db="EMBL/GenBank/DDBJ databases">
        <authorList>
            <person name="Varghese N."/>
            <person name="Submissions S."/>
        </authorList>
    </citation>
    <scope>NUCLEOTIDE SEQUENCE [LARGE SCALE GENOMIC DNA]</scope>
    <source>
        <strain evidence="2">LMG 26383,CCUG 61248,R- 45681</strain>
    </source>
</reference>
<dbReference type="EMBL" id="FOAN01000005">
    <property type="protein sequence ID" value="SEL72429.1"/>
    <property type="molecule type" value="Genomic_DNA"/>
</dbReference>
<dbReference type="Proteomes" id="UP000199664">
    <property type="component" value="Unassembled WGS sequence"/>
</dbReference>
<gene>
    <name evidence="1" type="ORF">SAMN04515666_10581</name>
</gene>
<organism evidence="1 2">
    <name type="scientific">Bosea lupini</name>
    <dbReference type="NCBI Taxonomy" id="1036779"/>
    <lineage>
        <taxon>Bacteria</taxon>
        <taxon>Pseudomonadati</taxon>
        <taxon>Pseudomonadota</taxon>
        <taxon>Alphaproteobacteria</taxon>
        <taxon>Hyphomicrobiales</taxon>
        <taxon>Boseaceae</taxon>
        <taxon>Bosea</taxon>
    </lineage>
</organism>
<protein>
    <submittedName>
        <fullName evidence="1">Uncharacterized protein</fullName>
    </submittedName>
</protein>
<evidence type="ECO:0000313" key="2">
    <source>
        <dbReference type="Proteomes" id="UP000199664"/>
    </source>
</evidence>